<gene>
    <name evidence="5" type="ORF">DFJ66_0019</name>
</gene>
<dbReference type="PANTHER" id="PTHR30570">
    <property type="entry name" value="PERIPLASMIC PHOSPHATE BINDING COMPONENT OF PHOSPHATE ABC TRANSPORTER"/>
    <property type="match status" value="1"/>
</dbReference>
<feature type="transmembrane region" description="Helical" evidence="3">
    <location>
        <begin position="285"/>
        <end position="309"/>
    </location>
</feature>
<evidence type="ECO:0000313" key="5">
    <source>
        <dbReference type="EMBL" id="RKT66855.1"/>
    </source>
</evidence>
<comment type="caution">
    <text evidence="5">The sequence shown here is derived from an EMBL/GenBank/DDBJ whole genome shotgun (WGS) entry which is preliminary data.</text>
</comment>
<dbReference type="RefSeq" id="WP_121216744.1">
    <property type="nucleotide sequence ID" value="NZ_JBIUBA010000011.1"/>
</dbReference>
<dbReference type="InterPro" id="IPR024370">
    <property type="entry name" value="PBP_domain"/>
</dbReference>
<evidence type="ECO:0000259" key="4">
    <source>
        <dbReference type="Pfam" id="PF12849"/>
    </source>
</evidence>
<evidence type="ECO:0000256" key="3">
    <source>
        <dbReference type="SAM" id="Phobius"/>
    </source>
</evidence>
<dbReference type="Gene3D" id="3.40.190.10">
    <property type="entry name" value="Periplasmic binding protein-like II"/>
    <property type="match status" value="2"/>
</dbReference>
<feature type="domain" description="PBP" evidence="4">
    <location>
        <begin position="321"/>
        <end position="563"/>
    </location>
</feature>
<feature type="transmembrane region" description="Helical" evidence="3">
    <location>
        <begin position="107"/>
        <end position="126"/>
    </location>
</feature>
<dbReference type="EMBL" id="RBXR01000001">
    <property type="protein sequence ID" value="RKT66855.1"/>
    <property type="molecule type" value="Genomic_DNA"/>
</dbReference>
<keyword evidence="3" id="KW-1133">Transmembrane helix</keyword>
<accession>A0A495X0S9</accession>
<keyword evidence="3" id="KW-0812">Transmembrane</keyword>
<evidence type="ECO:0000256" key="1">
    <source>
        <dbReference type="ARBA" id="ARBA00022729"/>
    </source>
</evidence>
<dbReference type="OrthoDB" id="9790048at2"/>
<keyword evidence="1" id="KW-0732">Signal</keyword>
<dbReference type="InterPro" id="IPR050811">
    <property type="entry name" value="Phosphate_ABC_transporter"/>
</dbReference>
<reference evidence="5 6" key="1">
    <citation type="submission" date="2018-10" db="EMBL/GenBank/DDBJ databases">
        <title>Sequencing the genomes of 1000 actinobacteria strains.</title>
        <authorList>
            <person name="Klenk H.-P."/>
        </authorList>
    </citation>
    <scope>NUCLEOTIDE SEQUENCE [LARGE SCALE GENOMIC DNA]</scope>
    <source>
        <strain evidence="5 6">DSM 43911</strain>
    </source>
</reference>
<proteinExistence type="predicted"/>
<organism evidence="5 6">
    <name type="scientific">Saccharothrix variisporea</name>
    <dbReference type="NCBI Taxonomy" id="543527"/>
    <lineage>
        <taxon>Bacteria</taxon>
        <taxon>Bacillati</taxon>
        <taxon>Actinomycetota</taxon>
        <taxon>Actinomycetes</taxon>
        <taxon>Pseudonocardiales</taxon>
        <taxon>Pseudonocardiaceae</taxon>
        <taxon>Saccharothrix</taxon>
    </lineage>
</organism>
<dbReference type="Proteomes" id="UP000272729">
    <property type="component" value="Unassembled WGS sequence"/>
</dbReference>
<protein>
    <submittedName>
        <fullName evidence="5">Phosphate transport system substrate-binding protein</fullName>
    </submittedName>
</protein>
<dbReference type="PANTHER" id="PTHR30570:SF1">
    <property type="entry name" value="PHOSPHATE-BINDING PROTEIN PSTS"/>
    <property type="match status" value="1"/>
</dbReference>
<keyword evidence="3" id="KW-0472">Membrane</keyword>
<feature type="region of interest" description="Disordered" evidence="2">
    <location>
        <begin position="24"/>
        <end position="66"/>
    </location>
</feature>
<evidence type="ECO:0000256" key="2">
    <source>
        <dbReference type="SAM" id="MobiDB-lite"/>
    </source>
</evidence>
<sequence length="591" mass="62947">MLSDDPAARSRLRDLSRVLLKHTYPEHTDEEIEREVEAAEERFRRSGDPGAFAAEPAPPQELLDGAAPREPVVWSTGVRGLVTTAVVLAGLALTVLALTTAGAASRGVGGVLAVGACFAAVAAFVTHRRVHRTRLLSCRLRFDAPFAVDKGRAVSFRDDESADDEVIDDVSIVVARVKNTGRQRIDPDDYVSPLALHFPGRRVVSVDVAESEPENLANLVARMPDFEVVPGRDRVTLPTVALKPGYSFKVFIVLEGRASGDSKVEGRLRDGRITTKKTQRRTGPYTPLFAALTAIFLTGAVTAFLLPAVDRPADFDCVPGRLVVNGSTAFGATGAKLSGAYEALCPGAEIAVTARGSLEGLQRLNAARGEDRSRLLALSDVQAPREYADLRPLALAVVPFAIVVKADGRDVDLTTDQVRGIFGGTLTNWRDITGEDAPIHVVARSADSGTRRTLEDRLGVRSAAPTSDTCETPRAGTAVICERTSTADVIALVGKDEHAIGYVDVAGARESGAVKPVGVDGVRVTGDLVDVLRGGYGFWSVERVYRADPLGDSTLASAFVRYLRTPEAAEVMRQAGHLPCSDPRVADLCGG</sequence>
<dbReference type="Pfam" id="PF12849">
    <property type="entry name" value="PBP_like_2"/>
    <property type="match status" value="1"/>
</dbReference>
<feature type="compositionally biased region" description="Basic and acidic residues" evidence="2">
    <location>
        <begin position="35"/>
        <end position="47"/>
    </location>
</feature>
<dbReference type="AlphaFoldDB" id="A0A495X0S9"/>
<keyword evidence="6" id="KW-1185">Reference proteome</keyword>
<feature type="transmembrane region" description="Helical" evidence="3">
    <location>
        <begin position="78"/>
        <end position="101"/>
    </location>
</feature>
<evidence type="ECO:0000313" key="6">
    <source>
        <dbReference type="Proteomes" id="UP000272729"/>
    </source>
</evidence>
<name>A0A495X0S9_9PSEU</name>
<dbReference type="SUPFAM" id="SSF53850">
    <property type="entry name" value="Periplasmic binding protein-like II"/>
    <property type="match status" value="1"/>
</dbReference>